<dbReference type="Proteomes" id="UP000789390">
    <property type="component" value="Unassembled WGS sequence"/>
</dbReference>
<protein>
    <submittedName>
        <fullName evidence="2">Uncharacterized protein</fullName>
    </submittedName>
</protein>
<evidence type="ECO:0000313" key="3">
    <source>
        <dbReference type="Proteomes" id="UP000789390"/>
    </source>
</evidence>
<dbReference type="Pfam" id="PF15798">
    <property type="entry name" value="PRAS"/>
    <property type="match status" value="1"/>
</dbReference>
<dbReference type="GO" id="GO:0005737">
    <property type="term" value="C:cytoplasm"/>
    <property type="evidence" value="ECO:0007669"/>
    <property type="project" value="TreeGrafter"/>
</dbReference>
<keyword evidence="3" id="KW-1185">Reference proteome</keyword>
<sequence>MVRAVCGCLNVKIHIRGDLCNSPLFHTDDLEFAESQDEFFQQAPREVIVDSTGVLIEHAFLVQSRHVGNWNIFHCICCKMDSHAVPDSTRLPFLLNPILVVDPNQISKLQQSERFSSVYKVVLPWLGNSGPSSPRNFPDKGSQTDQTVATIQQMMSSYLKKEEDKVEENILRYTEQQQATLLALETRVRQDRNTLLLLLAQKETPIEKKMQSLSLNRSEVTPPTTPTKIGSFNFTSPTKEIPPPPFQRGLSTNPDDDIFAFDPDYLDNRNPFDDPSDPDSEDSSYAEGMNIPGRQPLRSDDDSALAKSLPMRVPAMSNYRSQDIDIEDDRTPVNPEEMEASIKAIARSVHGGSDSFWDLPRPRLNTLH</sequence>
<dbReference type="PANTHER" id="PTHR21844:SF2">
    <property type="entry name" value="PROLINE-RICH AKT1 SUBSTRATE 1"/>
    <property type="match status" value="1"/>
</dbReference>
<accession>A0A8J2WED9</accession>
<dbReference type="EMBL" id="CAKKLH010000124">
    <property type="protein sequence ID" value="CAH0104075.1"/>
    <property type="molecule type" value="Genomic_DNA"/>
</dbReference>
<dbReference type="GO" id="GO:0032007">
    <property type="term" value="P:negative regulation of TOR signaling"/>
    <property type="evidence" value="ECO:0007669"/>
    <property type="project" value="InterPro"/>
</dbReference>
<gene>
    <name evidence="2" type="ORF">DGAL_LOCUS6787</name>
</gene>
<dbReference type="AlphaFoldDB" id="A0A8J2WED9"/>
<dbReference type="OrthoDB" id="6343029at2759"/>
<proteinExistence type="predicted"/>
<reference evidence="2" key="1">
    <citation type="submission" date="2021-11" db="EMBL/GenBank/DDBJ databases">
        <authorList>
            <person name="Schell T."/>
        </authorList>
    </citation>
    <scope>NUCLEOTIDE SEQUENCE</scope>
    <source>
        <strain evidence="2">M5</strain>
    </source>
</reference>
<feature type="region of interest" description="Disordered" evidence="1">
    <location>
        <begin position="211"/>
        <end position="331"/>
    </location>
</feature>
<evidence type="ECO:0000256" key="1">
    <source>
        <dbReference type="SAM" id="MobiDB-lite"/>
    </source>
</evidence>
<dbReference type="InterPro" id="IPR026682">
    <property type="entry name" value="AKT1S1"/>
</dbReference>
<comment type="caution">
    <text evidence="2">The sequence shown here is derived from an EMBL/GenBank/DDBJ whole genome shotgun (WGS) entry which is preliminary data.</text>
</comment>
<feature type="compositionally biased region" description="Polar residues" evidence="1">
    <location>
        <begin position="211"/>
        <end position="238"/>
    </location>
</feature>
<feature type="compositionally biased region" description="Acidic residues" evidence="1">
    <location>
        <begin position="274"/>
        <end position="284"/>
    </location>
</feature>
<name>A0A8J2WED9_9CRUS</name>
<dbReference type="GO" id="GO:0048011">
    <property type="term" value="P:neurotrophin TRK receptor signaling pathway"/>
    <property type="evidence" value="ECO:0007669"/>
    <property type="project" value="InterPro"/>
</dbReference>
<organism evidence="2 3">
    <name type="scientific">Daphnia galeata</name>
    <dbReference type="NCBI Taxonomy" id="27404"/>
    <lineage>
        <taxon>Eukaryota</taxon>
        <taxon>Metazoa</taxon>
        <taxon>Ecdysozoa</taxon>
        <taxon>Arthropoda</taxon>
        <taxon>Crustacea</taxon>
        <taxon>Branchiopoda</taxon>
        <taxon>Diplostraca</taxon>
        <taxon>Cladocera</taxon>
        <taxon>Anomopoda</taxon>
        <taxon>Daphniidae</taxon>
        <taxon>Daphnia</taxon>
    </lineage>
</organism>
<evidence type="ECO:0000313" key="2">
    <source>
        <dbReference type="EMBL" id="CAH0104075.1"/>
    </source>
</evidence>
<dbReference type="PANTHER" id="PTHR21844">
    <property type="entry name" value="AKT1 SUBSTRATE 1 PROTEIN"/>
    <property type="match status" value="1"/>
</dbReference>